<dbReference type="Pfam" id="PF01047">
    <property type="entry name" value="MarR"/>
    <property type="match status" value="1"/>
</dbReference>
<dbReference type="SUPFAM" id="SSF46785">
    <property type="entry name" value="Winged helix' DNA-binding domain"/>
    <property type="match status" value="1"/>
</dbReference>
<gene>
    <name evidence="5" type="ORF">LPTSP3_g03930</name>
</gene>
<keyword evidence="1" id="KW-0805">Transcription regulation</keyword>
<dbReference type="InterPro" id="IPR036390">
    <property type="entry name" value="WH_DNA-bd_sf"/>
</dbReference>
<dbReference type="InterPro" id="IPR000835">
    <property type="entry name" value="HTH_MarR-typ"/>
</dbReference>
<dbReference type="EMBL" id="AP025028">
    <property type="protein sequence ID" value="BDA77463.1"/>
    <property type="molecule type" value="Genomic_DNA"/>
</dbReference>
<proteinExistence type="predicted"/>
<keyword evidence="6" id="KW-1185">Reference proteome</keyword>
<dbReference type="Proteomes" id="UP000245263">
    <property type="component" value="Chromosome 1"/>
</dbReference>
<evidence type="ECO:0000313" key="6">
    <source>
        <dbReference type="Proteomes" id="UP000245263"/>
    </source>
</evidence>
<feature type="domain" description="HTH marR-type" evidence="4">
    <location>
        <begin position="26"/>
        <end position="158"/>
    </location>
</feature>
<dbReference type="InterPro" id="IPR052067">
    <property type="entry name" value="Metal_resp_HTH_trans_reg"/>
</dbReference>
<sequence length="160" mass="18665">MKKANPEIQSMIQKLILLQDHNRNFEEKHQKVILRMLTARGASPEMVRNISLSELHVIDCIGSHEEPNVTFIAEQTGMTKGAVSKIASRMVDRKFIEARKRDNNRKEILYSLTKKGKVAFDIHKKFHDTENKKLHEIFASFKPEELKIIDRFFNDILSDF</sequence>
<accession>A0ABM7UFU6</accession>
<dbReference type="PROSITE" id="PS50995">
    <property type="entry name" value="HTH_MARR_2"/>
    <property type="match status" value="1"/>
</dbReference>
<dbReference type="SMART" id="SM00347">
    <property type="entry name" value="HTH_MARR"/>
    <property type="match status" value="1"/>
</dbReference>
<evidence type="ECO:0000313" key="5">
    <source>
        <dbReference type="EMBL" id="BDA77463.1"/>
    </source>
</evidence>
<dbReference type="Gene3D" id="1.10.10.10">
    <property type="entry name" value="Winged helix-like DNA-binding domain superfamily/Winged helix DNA-binding domain"/>
    <property type="match status" value="1"/>
</dbReference>
<organism evidence="5 6">
    <name type="scientific">Leptospira kobayashii</name>
    <dbReference type="NCBI Taxonomy" id="1917830"/>
    <lineage>
        <taxon>Bacteria</taxon>
        <taxon>Pseudomonadati</taxon>
        <taxon>Spirochaetota</taxon>
        <taxon>Spirochaetia</taxon>
        <taxon>Leptospirales</taxon>
        <taxon>Leptospiraceae</taxon>
        <taxon>Leptospira</taxon>
    </lineage>
</organism>
<dbReference type="PANTHER" id="PTHR35790">
    <property type="entry name" value="HTH-TYPE TRANSCRIPTIONAL REGULATOR PCHR"/>
    <property type="match status" value="1"/>
</dbReference>
<reference evidence="5 6" key="1">
    <citation type="submission" date="2021-08" db="EMBL/GenBank/DDBJ databases">
        <title>Complete genome sequence of Leptospira kobayashii strain E30.</title>
        <authorList>
            <person name="Nakao R."/>
            <person name="Nakamura S."/>
            <person name="Masuzawa T."/>
            <person name="Koizumi N."/>
        </authorList>
    </citation>
    <scope>NUCLEOTIDE SEQUENCE [LARGE SCALE GENOMIC DNA]</scope>
    <source>
        <strain evidence="5 6">E30</strain>
    </source>
</reference>
<evidence type="ECO:0000256" key="1">
    <source>
        <dbReference type="ARBA" id="ARBA00023015"/>
    </source>
</evidence>
<evidence type="ECO:0000256" key="2">
    <source>
        <dbReference type="ARBA" id="ARBA00023125"/>
    </source>
</evidence>
<dbReference type="InterPro" id="IPR036388">
    <property type="entry name" value="WH-like_DNA-bd_sf"/>
</dbReference>
<keyword evidence="3" id="KW-0804">Transcription</keyword>
<dbReference type="PANTHER" id="PTHR35790:SF4">
    <property type="entry name" value="HTH-TYPE TRANSCRIPTIONAL REGULATOR PCHR"/>
    <property type="match status" value="1"/>
</dbReference>
<name>A0ABM7UFU6_9LEPT</name>
<keyword evidence="2" id="KW-0238">DNA-binding</keyword>
<dbReference type="RefSeq" id="WP_109022057.1">
    <property type="nucleotide sequence ID" value="NZ_AP025028.1"/>
</dbReference>
<protein>
    <recommendedName>
        <fullName evidence="4">HTH marR-type domain-containing protein</fullName>
    </recommendedName>
</protein>
<evidence type="ECO:0000259" key="4">
    <source>
        <dbReference type="PROSITE" id="PS50995"/>
    </source>
</evidence>
<evidence type="ECO:0000256" key="3">
    <source>
        <dbReference type="ARBA" id="ARBA00023163"/>
    </source>
</evidence>